<comment type="caution">
    <text evidence="1">The sequence shown here is derived from an EMBL/GenBank/DDBJ whole genome shotgun (WGS) entry which is preliminary data.</text>
</comment>
<accession>A0A7J9H427</accession>
<reference evidence="1 2" key="1">
    <citation type="journal article" date="2019" name="Genome Biol. Evol.">
        <title>Insights into the evolution of the New World diploid cottons (Gossypium, subgenus Houzingenia) based on genome sequencing.</title>
        <authorList>
            <person name="Grover C.E."/>
            <person name="Arick M.A. 2nd"/>
            <person name="Thrash A."/>
            <person name="Conover J.L."/>
            <person name="Sanders W.S."/>
            <person name="Peterson D.G."/>
            <person name="Frelichowski J.E."/>
            <person name="Scheffler J.A."/>
            <person name="Scheffler B.E."/>
            <person name="Wendel J.F."/>
        </authorList>
    </citation>
    <scope>NUCLEOTIDE SEQUENCE [LARGE SCALE GENOMIC DNA]</scope>
    <source>
        <strain evidence="1">0</strain>
        <tissue evidence="1">Leaf</tissue>
    </source>
</reference>
<keyword evidence="2" id="KW-1185">Reference proteome</keyword>
<evidence type="ECO:0000313" key="1">
    <source>
        <dbReference type="EMBL" id="MBA0804579.1"/>
    </source>
</evidence>
<dbReference type="EMBL" id="JABFAD010000008">
    <property type="protein sequence ID" value="MBA0804579.1"/>
    <property type="molecule type" value="Genomic_DNA"/>
</dbReference>
<dbReference type="Proteomes" id="UP000593560">
    <property type="component" value="Unassembled WGS sequence"/>
</dbReference>
<proteinExistence type="predicted"/>
<dbReference type="AlphaFoldDB" id="A0A7J9H427"/>
<reference evidence="1" key="2">
    <citation type="submission" date="2020-04" db="EMBL/GenBank/DDBJ databases">
        <authorList>
            <person name="Grover C.E."/>
            <person name="Arick M.A. II"/>
            <person name="Thrash A."/>
            <person name="Conover J.L."/>
            <person name="Sanders W.S."/>
            <person name="Peterson D.G."/>
            <person name="Scheffler J.A."/>
            <person name="Scheffler B.E."/>
            <person name="Wendel J.F."/>
        </authorList>
    </citation>
    <scope>NUCLEOTIDE SEQUENCE</scope>
    <source>
        <strain evidence="1">0</strain>
        <tissue evidence="1">Leaf</tissue>
    </source>
</reference>
<sequence>MTKPSGYSTVTMVICFIYSTLKWIST</sequence>
<evidence type="ECO:0000313" key="2">
    <source>
        <dbReference type="Proteomes" id="UP000593560"/>
    </source>
</evidence>
<name>A0A7J9H427_9ROSI</name>
<dbReference type="EMBL" id="JABFAD010000008">
    <property type="protein sequence ID" value="MBA0804578.1"/>
    <property type="molecule type" value="Genomic_DNA"/>
</dbReference>
<gene>
    <name evidence="1" type="ORF">Gohar_004153</name>
</gene>
<organism evidence="1 2">
    <name type="scientific">Gossypium harknessii</name>
    <dbReference type="NCBI Taxonomy" id="34285"/>
    <lineage>
        <taxon>Eukaryota</taxon>
        <taxon>Viridiplantae</taxon>
        <taxon>Streptophyta</taxon>
        <taxon>Embryophyta</taxon>
        <taxon>Tracheophyta</taxon>
        <taxon>Spermatophyta</taxon>
        <taxon>Magnoliopsida</taxon>
        <taxon>eudicotyledons</taxon>
        <taxon>Gunneridae</taxon>
        <taxon>Pentapetalae</taxon>
        <taxon>rosids</taxon>
        <taxon>malvids</taxon>
        <taxon>Malvales</taxon>
        <taxon>Malvaceae</taxon>
        <taxon>Malvoideae</taxon>
        <taxon>Gossypium</taxon>
    </lineage>
</organism>
<protein>
    <submittedName>
        <fullName evidence="1">Uncharacterized protein</fullName>
    </submittedName>
</protein>